<feature type="region of interest" description="Disordered" evidence="1">
    <location>
        <begin position="327"/>
        <end position="381"/>
    </location>
</feature>
<feature type="compositionally biased region" description="Acidic residues" evidence="1">
    <location>
        <begin position="129"/>
        <end position="138"/>
    </location>
</feature>
<dbReference type="AlphaFoldDB" id="A0A4R0S0Y9"/>
<dbReference type="OrthoDB" id="552755at2759"/>
<evidence type="ECO:0008006" key="4">
    <source>
        <dbReference type="Google" id="ProtNLM"/>
    </source>
</evidence>
<comment type="caution">
    <text evidence="2">The sequence shown here is derived from an EMBL/GenBank/DDBJ whole genome shotgun (WGS) entry which is preliminary data.</text>
</comment>
<feature type="compositionally biased region" description="Basic and acidic residues" evidence="1">
    <location>
        <begin position="74"/>
        <end position="84"/>
    </location>
</feature>
<name>A0A4R0S0Y9_9APHY</name>
<organism evidence="2 3">
    <name type="scientific">Steccherinum ochraceum</name>
    <dbReference type="NCBI Taxonomy" id="92696"/>
    <lineage>
        <taxon>Eukaryota</taxon>
        <taxon>Fungi</taxon>
        <taxon>Dikarya</taxon>
        <taxon>Basidiomycota</taxon>
        <taxon>Agaricomycotina</taxon>
        <taxon>Agaricomycetes</taxon>
        <taxon>Polyporales</taxon>
        <taxon>Steccherinaceae</taxon>
        <taxon>Steccherinum</taxon>
    </lineage>
</organism>
<proteinExistence type="predicted"/>
<sequence>MVDVDLTAVKNAVRNAVRRAAEAGALEEVTFGQTRDNVEQELGLEPGILKSAEYKAAVKEMIADATDEVEQETEVEKVKETEKAKGKKRKSSEAKSKPTPKPKVTKKTTERTKKGAGKPKRSPSMVPSSDDEDADAALEDGAQAGPSRSVASSSTKNEPPKKRAKVVSDDEADQIVEEPAPEPQSSTSVGSAKPVSRVADAGEKSESEMSVLIDEPPKPKRGRKKSEDDKPAKGRKRKAPAEELSKDDQQIKRLKSFVVACGVRKVWAKEFKDLESKSAQIKRLKEILSGLGMNGRMSLEQAKAIKEKREFEQELEDVKQFEKAIVSGPRQTRGGGRLAHKTSIDDADGGSDEEMSDVPAKRKNTARNSIMAFLGDQSDSD</sequence>
<dbReference type="EMBL" id="RWJN01000037">
    <property type="protein sequence ID" value="TCD69624.1"/>
    <property type="molecule type" value="Genomic_DNA"/>
</dbReference>
<dbReference type="Proteomes" id="UP000292702">
    <property type="component" value="Unassembled WGS sequence"/>
</dbReference>
<dbReference type="InterPro" id="IPR037647">
    <property type="entry name" value="HIRIP3"/>
</dbReference>
<protein>
    <recommendedName>
        <fullName evidence="4">Transcriptional regulator</fullName>
    </recommendedName>
</protein>
<dbReference type="PANTHER" id="PTHR15410">
    <property type="entry name" value="HIRA-INTERACTING PROTEIN 3"/>
    <property type="match status" value="1"/>
</dbReference>
<feature type="region of interest" description="Disordered" evidence="1">
    <location>
        <begin position="66"/>
        <end position="247"/>
    </location>
</feature>
<accession>A0A4R0S0Y9</accession>
<evidence type="ECO:0000313" key="2">
    <source>
        <dbReference type="EMBL" id="TCD69624.1"/>
    </source>
</evidence>
<keyword evidence="3" id="KW-1185">Reference proteome</keyword>
<feature type="compositionally biased region" description="Acidic residues" evidence="1">
    <location>
        <begin position="169"/>
        <end position="180"/>
    </location>
</feature>
<reference evidence="2 3" key="1">
    <citation type="submission" date="2018-11" db="EMBL/GenBank/DDBJ databases">
        <title>Genome assembly of Steccherinum ochraceum LE-BIN_3174, the white-rot fungus of the Steccherinaceae family (The Residual Polyporoid clade, Polyporales, Basidiomycota).</title>
        <authorList>
            <person name="Fedorova T.V."/>
            <person name="Glazunova O.A."/>
            <person name="Landesman E.O."/>
            <person name="Moiseenko K.V."/>
            <person name="Psurtseva N.V."/>
            <person name="Savinova O.S."/>
            <person name="Shakhova N.V."/>
            <person name="Tyazhelova T.V."/>
            <person name="Vasina D.V."/>
        </authorList>
    </citation>
    <scope>NUCLEOTIDE SEQUENCE [LARGE SCALE GENOMIC DNA]</scope>
    <source>
        <strain evidence="2 3">LE-BIN_3174</strain>
    </source>
</reference>
<gene>
    <name evidence="2" type="ORF">EIP91_006849</name>
</gene>
<evidence type="ECO:0000313" key="3">
    <source>
        <dbReference type="Proteomes" id="UP000292702"/>
    </source>
</evidence>
<evidence type="ECO:0000256" key="1">
    <source>
        <dbReference type="SAM" id="MobiDB-lite"/>
    </source>
</evidence>
<dbReference type="PANTHER" id="PTHR15410:SF2">
    <property type="entry name" value="HIRA-INTERACTING PROTEIN 3"/>
    <property type="match status" value="1"/>
</dbReference>
<dbReference type="GO" id="GO:0005634">
    <property type="term" value="C:nucleus"/>
    <property type="evidence" value="ECO:0007669"/>
    <property type="project" value="TreeGrafter"/>
</dbReference>
<dbReference type="STRING" id="92696.A0A4R0S0Y9"/>
<feature type="compositionally biased region" description="Acidic residues" evidence="1">
    <location>
        <begin position="345"/>
        <end position="356"/>
    </location>
</feature>